<evidence type="ECO:0000313" key="1">
    <source>
        <dbReference type="EMBL" id="GFN05495.1"/>
    </source>
</evidence>
<comment type="caution">
    <text evidence="1">The sequence shown here is derived from an EMBL/GenBank/DDBJ whole genome shotgun (WGS) entry which is preliminary data.</text>
</comment>
<evidence type="ECO:0008006" key="3">
    <source>
        <dbReference type="Google" id="ProtNLM"/>
    </source>
</evidence>
<dbReference type="EMBL" id="BLWD01000001">
    <property type="protein sequence ID" value="GFN05495.1"/>
    <property type="molecule type" value="Genomic_DNA"/>
</dbReference>
<accession>A0A7J0CUX7</accession>
<dbReference type="SUPFAM" id="SSF48452">
    <property type="entry name" value="TPR-like"/>
    <property type="match status" value="1"/>
</dbReference>
<gene>
    <name evidence="1" type="ORF">Smic_40510</name>
</gene>
<evidence type="ECO:0000313" key="2">
    <source>
        <dbReference type="Proteomes" id="UP000498740"/>
    </source>
</evidence>
<organism evidence="1 2">
    <name type="scientific">Streptomyces microflavus</name>
    <name type="common">Streptomyces lipmanii</name>
    <dbReference type="NCBI Taxonomy" id="1919"/>
    <lineage>
        <taxon>Bacteria</taxon>
        <taxon>Bacillati</taxon>
        <taxon>Actinomycetota</taxon>
        <taxon>Actinomycetes</taxon>
        <taxon>Kitasatosporales</taxon>
        <taxon>Streptomycetaceae</taxon>
        <taxon>Streptomyces</taxon>
    </lineage>
</organism>
<protein>
    <recommendedName>
        <fullName evidence="3">Transcriptional regulator</fullName>
    </recommendedName>
</protein>
<dbReference type="RefSeq" id="WP_032760924.1">
    <property type="nucleotide sequence ID" value="NZ_BMUG01000002.1"/>
</dbReference>
<name>A0A7J0CUX7_STRMI</name>
<proteinExistence type="predicted"/>
<dbReference type="AlphaFoldDB" id="A0A7J0CUX7"/>
<reference evidence="1 2" key="1">
    <citation type="submission" date="2020-05" db="EMBL/GenBank/DDBJ databases">
        <title>Whole genome shotgun sequence of Streptomyces microflavus NBRC 13062.</title>
        <authorList>
            <person name="Komaki H."/>
            <person name="Tamura T."/>
        </authorList>
    </citation>
    <scope>NUCLEOTIDE SEQUENCE [LARGE SCALE GENOMIC DNA]</scope>
    <source>
        <strain evidence="1 2">NBRC 13062</strain>
    </source>
</reference>
<dbReference type="Gene3D" id="1.25.40.10">
    <property type="entry name" value="Tetratricopeptide repeat domain"/>
    <property type="match status" value="1"/>
</dbReference>
<dbReference type="Proteomes" id="UP000498740">
    <property type="component" value="Unassembled WGS sequence"/>
</dbReference>
<dbReference type="InterPro" id="IPR011990">
    <property type="entry name" value="TPR-like_helical_dom_sf"/>
</dbReference>
<sequence length="332" mass="36194">MRRRTFAGKVIGLVAATALPPLPTASYRRIGMSDTERLRVAFAELVASDNATGGTPSLETRAVAFAHHAMELQAVGSATQRVRARLYELAAAFTGTALWAAVDSCEPERAQRHLERAMTLAGLSGSAEITLRLWGHAGILARQTREFNDAIAAATAARASAACRRDPRFRSLAHARLASAYAGAKQPTAALRTLEHAIKAFDGADPHADRPVWMGFYDRAELQGLSALVHAGVGRHDEAEAHLHHTLSLLRPGFNRNRSYYRSHLALAQLRQGEAEQACTTALSVLPTQPGGSLTERTSRLLTEFTAELNSVAPRARCTTEWMDQYRPRRLQ</sequence>